<evidence type="ECO:0000259" key="4">
    <source>
        <dbReference type="Pfam" id="PF02720"/>
    </source>
</evidence>
<dbReference type="RefSeq" id="WP_378416616.1">
    <property type="nucleotide sequence ID" value="NZ_JBHSFO010000004.1"/>
</dbReference>
<dbReference type="EMBL" id="JBHSFO010000004">
    <property type="protein sequence ID" value="MFC4604088.1"/>
    <property type="molecule type" value="Genomic_DNA"/>
</dbReference>
<evidence type="ECO:0000256" key="2">
    <source>
        <dbReference type="SAM" id="MobiDB-lite"/>
    </source>
</evidence>
<dbReference type="InterPro" id="IPR003615">
    <property type="entry name" value="HNH_nuc"/>
</dbReference>
<gene>
    <name evidence="5" type="ORF">ACFO6S_10370</name>
</gene>
<dbReference type="CDD" id="cd00085">
    <property type="entry name" value="HNHc"/>
    <property type="match status" value="1"/>
</dbReference>
<reference evidence="6" key="1">
    <citation type="journal article" date="2019" name="Int. J. Syst. Evol. Microbiol.">
        <title>The Global Catalogue of Microorganisms (GCM) 10K type strain sequencing project: providing services to taxonomists for standard genome sequencing and annotation.</title>
        <authorList>
            <consortium name="The Broad Institute Genomics Platform"/>
            <consortium name="The Broad Institute Genome Sequencing Center for Infectious Disease"/>
            <person name="Wu L."/>
            <person name="Ma J."/>
        </authorList>
    </citation>
    <scope>NUCLEOTIDE SEQUENCE [LARGE SCALE GENOMIC DNA]</scope>
    <source>
        <strain evidence="6">CCUG 54520</strain>
    </source>
</reference>
<dbReference type="InterPro" id="IPR002711">
    <property type="entry name" value="HNH"/>
</dbReference>
<feature type="region of interest" description="Disordered" evidence="2">
    <location>
        <begin position="438"/>
        <end position="457"/>
    </location>
</feature>
<dbReference type="Proteomes" id="UP001595914">
    <property type="component" value="Unassembled WGS sequence"/>
</dbReference>
<proteinExistence type="inferred from homology"/>
<evidence type="ECO:0000313" key="5">
    <source>
        <dbReference type="EMBL" id="MFC4604088.1"/>
    </source>
</evidence>
<name>A0ABV9FSV0_9NOCA</name>
<feature type="compositionally biased region" description="Basic and acidic residues" evidence="2">
    <location>
        <begin position="480"/>
        <end position="501"/>
    </location>
</feature>
<accession>A0ABV9FSV0</accession>
<dbReference type="Pfam" id="PF01844">
    <property type="entry name" value="HNH"/>
    <property type="match status" value="1"/>
</dbReference>
<feature type="domain" description="DUF222" evidence="4">
    <location>
        <begin position="42"/>
        <end position="373"/>
    </location>
</feature>
<sequence length="510" mass="54366">MLSSSEVGDAGRVEHHLAALDAAVEGLLAESLSGLSEADVVESLQRMEVSLRKASAAGHRLIVEAVERSIPGNLACRSVNEFLISTLRLSGADAAKRVKGATKVGTWHTVGGEKMDATLPATASAVREGAIGPDHVAAVAQAMRRIPHRAGADEIAVAEKILAEAARATTPEDVTKIGVRLIAHLNPDGAAPDEHDRRRLRGVRIGRQGADLMTPISGMLDPELRALLDPVLAKLARPGMNNPDDPQSPSGDVESPILDRAALANAAARDTRTPAQRNHDALKAALRQLLSSGVLGSHRGLPVTAIITMTLRQLEEASGVVTTASGGTVSIRDALRMAEQAHPVLVLFDHNGRSLHLGRRRRLASADQRLALIASSRGCTRPGCDAPATLTAVHHLAEWKAGGRTDVVNEDLACDGCHALVHDGPGGWKTDVVPEGQKHAGRTAWTAPPHIDPEQKPRVNHRHHLDEYLAAALARHHARRDAEQHRRCEHNERDNRSRGDGTDSGDDQVP</sequence>
<dbReference type="InterPro" id="IPR003870">
    <property type="entry name" value="DUF222"/>
</dbReference>
<feature type="domain" description="HNH" evidence="3">
    <location>
        <begin position="379"/>
        <end position="423"/>
    </location>
</feature>
<organism evidence="5 6">
    <name type="scientific">Rhodococcus kronopolitis</name>
    <dbReference type="NCBI Taxonomy" id="1460226"/>
    <lineage>
        <taxon>Bacteria</taxon>
        <taxon>Bacillati</taxon>
        <taxon>Actinomycetota</taxon>
        <taxon>Actinomycetes</taxon>
        <taxon>Mycobacteriales</taxon>
        <taxon>Nocardiaceae</taxon>
        <taxon>Rhodococcus</taxon>
    </lineage>
</organism>
<keyword evidence="6" id="KW-1185">Reference proteome</keyword>
<protein>
    <submittedName>
        <fullName evidence="5">DUF222 domain-containing protein</fullName>
    </submittedName>
</protein>
<feature type="region of interest" description="Disordered" evidence="2">
    <location>
        <begin position="474"/>
        <end position="510"/>
    </location>
</feature>
<dbReference type="Pfam" id="PF02720">
    <property type="entry name" value="DUF222"/>
    <property type="match status" value="1"/>
</dbReference>
<evidence type="ECO:0000259" key="3">
    <source>
        <dbReference type="Pfam" id="PF01844"/>
    </source>
</evidence>
<evidence type="ECO:0000313" key="6">
    <source>
        <dbReference type="Proteomes" id="UP001595914"/>
    </source>
</evidence>
<evidence type="ECO:0000256" key="1">
    <source>
        <dbReference type="ARBA" id="ARBA00023450"/>
    </source>
</evidence>
<comment type="caution">
    <text evidence="5">The sequence shown here is derived from an EMBL/GenBank/DDBJ whole genome shotgun (WGS) entry which is preliminary data.</text>
</comment>
<comment type="similarity">
    <text evidence="1">Belongs to the Rv1128c/1148c/1588c/1702c/1945/3466 family.</text>
</comment>